<dbReference type="PIRSF" id="PIRSF000103">
    <property type="entry name" value="HIBADH"/>
    <property type="match status" value="1"/>
</dbReference>
<feature type="domain" description="6-phosphogluconate dehydrogenase NADP-binding" evidence="5">
    <location>
        <begin position="18"/>
        <end position="177"/>
    </location>
</feature>
<dbReference type="SUPFAM" id="SSF48179">
    <property type="entry name" value="6-phosphogluconate dehydrogenase C-terminal domain-like"/>
    <property type="match status" value="1"/>
</dbReference>
<dbReference type="InterPro" id="IPR006115">
    <property type="entry name" value="6PGDH_NADP-bd"/>
</dbReference>
<proteinExistence type="predicted"/>
<dbReference type="GO" id="GO:0050661">
    <property type="term" value="F:NADP binding"/>
    <property type="evidence" value="ECO:0007669"/>
    <property type="project" value="InterPro"/>
</dbReference>
<dbReference type="AlphaFoldDB" id="A0A420X0I9"/>
<gene>
    <name evidence="7" type="ORF">C7446_0180</name>
</gene>
<sequence length="304" mass="32501">MLIRSQRGTEEFMSSQPTVAVLGLGAMGHGFAVNLLAAGLPTRVWNRTRSKAEDLGRSGAIICDSPRHAAEAADVVITMVPDAPTTEEILLGDNGALEGLKQQGVVAQMGTIGVEPTEQLIRRVREKRPDVVFIDAPVSGTKAPAEQGQVVVLASGDRQAAPAIEPVFEAVGKATRWQGEAGAGSRMKLVVNAWLIHMMEGVAETAQLAEQLGFSIDDFWHTVEGGPLAVPYMKVKLDMIDSGKFDAQMALAWGLKDARLALEAAGELDMPALRRISDTWAKAVDAGHGEGDISIIYHYLQNRG</sequence>
<dbReference type="InterPro" id="IPR051265">
    <property type="entry name" value="HIBADH-related_NP60_sf"/>
</dbReference>
<dbReference type="Pfam" id="PF14833">
    <property type="entry name" value="NAD_binding_11"/>
    <property type="match status" value="1"/>
</dbReference>
<protein>
    <submittedName>
        <fullName evidence="7">3-hydroxyisobutyrate dehydrogenase</fullName>
    </submittedName>
</protein>
<dbReference type="GO" id="GO:0016491">
    <property type="term" value="F:oxidoreductase activity"/>
    <property type="evidence" value="ECO:0007669"/>
    <property type="project" value="UniProtKB-KW"/>
</dbReference>
<dbReference type="InterPro" id="IPR036291">
    <property type="entry name" value="NAD(P)-bd_dom_sf"/>
</dbReference>
<organism evidence="7 8">
    <name type="scientific">Kushneria sinocarnis</name>
    <dbReference type="NCBI Taxonomy" id="595502"/>
    <lineage>
        <taxon>Bacteria</taxon>
        <taxon>Pseudomonadati</taxon>
        <taxon>Pseudomonadota</taxon>
        <taxon>Gammaproteobacteria</taxon>
        <taxon>Oceanospirillales</taxon>
        <taxon>Halomonadaceae</taxon>
        <taxon>Kushneria</taxon>
    </lineage>
</organism>
<evidence type="ECO:0000259" key="6">
    <source>
        <dbReference type="Pfam" id="PF14833"/>
    </source>
</evidence>
<dbReference type="PANTHER" id="PTHR43580">
    <property type="entry name" value="OXIDOREDUCTASE GLYR1-RELATED"/>
    <property type="match status" value="1"/>
</dbReference>
<keyword evidence="1" id="KW-0560">Oxidoreductase</keyword>
<dbReference type="InterPro" id="IPR013328">
    <property type="entry name" value="6PGD_dom2"/>
</dbReference>
<evidence type="ECO:0000313" key="8">
    <source>
        <dbReference type="Proteomes" id="UP000281975"/>
    </source>
</evidence>
<evidence type="ECO:0000256" key="2">
    <source>
        <dbReference type="ARBA" id="ARBA00023027"/>
    </source>
</evidence>
<dbReference type="EMBL" id="RBIN01000001">
    <property type="protein sequence ID" value="RKR07368.1"/>
    <property type="molecule type" value="Genomic_DNA"/>
</dbReference>
<name>A0A420X0I9_9GAMM</name>
<feature type="transmembrane region" description="Helical" evidence="4">
    <location>
        <begin position="20"/>
        <end position="40"/>
    </location>
</feature>
<dbReference type="Gene3D" id="3.40.50.720">
    <property type="entry name" value="NAD(P)-binding Rossmann-like Domain"/>
    <property type="match status" value="1"/>
</dbReference>
<reference evidence="7 8" key="1">
    <citation type="submission" date="2018-10" db="EMBL/GenBank/DDBJ databases">
        <title>Genomic Encyclopedia of Type Strains, Phase IV (KMG-IV): sequencing the most valuable type-strain genomes for metagenomic binning, comparative biology and taxonomic classification.</title>
        <authorList>
            <person name="Goeker M."/>
        </authorList>
    </citation>
    <scope>NUCLEOTIDE SEQUENCE [LARGE SCALE GENOMIC DNA]</scope>
    <source>
        <strain evidence="7 8">DSM 23229</strain>
    </source>
</reference>
<evidence type="ECO:0000256" key="3">
    <source>
        <dbReference type="PIRSR" id="PIRSR000103-1"/>
    </source>
</evidence>
<keyword evidence="4" id="KW-1133">Transmembrane helix</keyword>
<dbReference type="InterPro" id="IPR015815">
    <property type="entry name" value="HIBADH-related"/>
</dbReference>
<evidence type="ECO:0000256" key="1">
    <source>
        <dbReference type="ARBA" id="ARBA00023002"/>
    </source>
</evidence>
<keyword evidence="4" id="KW-0472">Membrane</keyword>
<dbReference type="PANTHER" id="PTHR43580:SF2">
    <property type="entry name" value="CYTOKINE-LIKE NUCLEAR FACTOR N-PAC"/>
    <property type="match status" value="1"/>
</dbReference>
<dbReference type="InterPro" id="IPR029154">
    <property type="entry name" value="HIBADH-like_NADP-bd"/>
</dbReference>
<evidence type="ECO:0000313" key="7">
    <source>
        <dbReference type="EMBL" id="RKR07368.1"/>
    </source>
</evidence>
<feature type="domain" description="3-hydroxyisobutyrate dehydrogenase-like NAD-binding" evidence="6">
    <location>
        <begin position="182"/>
        <end position="299"/>
    </location>
</feature>
<dbReference type="Proteomes" id="UP000281975">
    <property type="component" value="Unassembled WGS sequence"/>
</dbReference>
<evidence type="ECO:0000259" key="5">
    <source>
        <dbReference type="Pfam" id="PF03446"/>
    </source>
</evidence>
<accession>A0A420X0I9</accession>
<keyword evidence="2" id="KW-0520">NAD</keyword>
<comment type="caution">
    <text evidence="7">The sequence shown here is derived from an EMBL/GenBank/DDBJ whole genome shotgun (WGS) entry which is preliminary data.</text>
</comment>
<feature type="active site" evidence="3">
    <location>
        <position position="188"/>
    </location>
</feature>
<dbReference type="Gene3D" id="1.10.1040.10">
    <property type="entry name" value="N-(1-d-carboxylethyl)-l-norvaline Dehydrogenase, domain 2"/>
    <property type="match status" value="1"/>
</dbReference>
<keyword evidence="8" id="KW-1185">Reference proteome</keyword>
<dbReference type="SUPFAM" id="SSF51735">
    <property type="entry name" value="NAD(P)-binding Rossmann-fold domains"/>
    <property type="match status" value="1"/>
</dbReference>
<keyword evidence="4" id="KW-0812">Transmembrane</keyword>
<dbReference type="Pfam" id="PF03446">
    <property type="entry name" value="NAD_binding_2"/>
    <property type="match status" value="1"/>
</dbReference>
<evidence type="ECO:0000256" key="4">
    <source>
        <dbReference type="SAM" id="Phobius"/>
    </source>
</evidence>
<dbReference type="GO" id="GO:0051287">
    <property type="term" value="F:NAD binding"/>
    <property type="evidence" value="ECO:0007669"/>
    <property type="project" value="InterPro"/>
</dbReference>
<dbReference type="InterPro" id="IPR008927">
    <property type="entry name" value="6-PGluconate_DH-like_C_sf"/>
</dbReference>